<keyword evidence="2" id="KW-0521">NADP</keyword>
<dbReference type="Gene3D" id="3.40.50.720">
    <property type="entry name" value="NAD(P)-binding Rossmann-like Domain"/>
    <property type="match status" value="1"/>
</dbReference>
<organism evidence="5 6">
    <name type="scientific">Rhodotorula diobovata</name>
    <dbReference type="NCBI Taxonomy" id="5288"/>
    <lineage>
        <taxon>Eukaryota</taxon>
        <taxon>Fungi</taxon>
        <taxon>Dikarya</taxon>
        <taxon>Basidiomycota</taxon>
        <taxon>Pucciniomycotina</taxon>
        <taxon>Microbotryomycetes</taxon>
        <taxon>Sporidiobolales</taxon>
        <taxon>Sporidiobolaceae</taxon>
        <taxon>Rhodotorula</taxon>
    </lineage>
</organism>
<dbReference type="InterPro" id="IPR002347">
    <property type="entry name" value="SDR_fam"/>
</dbReference>
<dbReference type="InterPro" id="IPR020904">
    <property type="entry name" value="Sc_DH/Rdtase_CS"/>
</dbReference>
<evidence type="ECO:0000256" key="1">
    <source>
        <dbReference type="ARBA" id="ARBA00006484"/>
    </source>
</evidence>
<accession>A0A5C5FWY1</accession>
<proteinExistence type="inferred from homology"/>
<evidence type="ECO:0000256" key="3">
    <source>
        <dbReference type="ARBA" id="ARBA00023002"/>
    </source>
</evidence>
<sequence length="303" mass="32082">MSSSHLLASRLFSVKGLVALVSGGGTGIGLMATQALAANGAKVYIVGRRKEALDRVVSVYSPNVDGQIIALPGDVTDKSDIKRLAEEIKQREGGLHILFNNAGISGEVTRFEENEPSAEKLSEKLLAEQTFDGWTEVFKTNVSSIFYMTAAFLPLLAKFTNGGDPAGRAIYENYQSVVINTTSISGLIKLAQNHFAYNASKGAANHLQRLMATEFAHTGVRINSIAPGVFPSEMTGSGSDDKNKTSLEGQFDPSSIKCPAGRAGTEEDMAGVVLMLASRAGQYTNGVIIPVDGGTLSMNPSAY</sequence>
<dbReference type="OrthoDB" id="3819888at2759"/>
<dbReference type="GO" id="GO:0016491">
    <property type="term" value="F:oxidoreductase activity"/>
    <property type="evidence" value="ECO:0007669"/>
    <property type="project" value="UniProtKB-KW"/>
</dbReference>
<feature type="region of interest" description="Disordered" evidence="4">
    <location>
        <begin position="231"/>
        <end position="262"/>
    </location>
</feature>
<dbReference type="Proteomes" id="UP000311382">
    <property type="component" value="Unassembled WGS sequence"/>
</dbReference>
<dbReference type="InterPro" id="IPR052178">
    <property type="entry name" value="Sec_Metab_Biosynth_SDR"/>
</dbReference>
<dbReference type="PRINTS" id="PR00081">
    <property type="entry name" value="GDHRDH"/>
</dbReference>
<evidence type="ECO:0000313" key="6">
    <source>
        <dbReference type="Proteomes" id="UP000311382"/>
    </source>
</evidence>
<evidence type="ECO:0000313" key="5">
    <source>
        <dbReference type="EMBL" id="TNY21393.1"/>
    </source>
</evidence>
<evidence type="ECO:0000256" key="4">
    <source>
        <dbReference type="SAM" id="MobiDB-lite"/>
    </source>
</evidence>
<reference evidence="5 6" key="1">
    <citation type="submission" date="2019-03" db="EMBL/GenBank/DDBJ databases">
        <title>Rhodosporidium diobovatum UCD-FST 08-225 genome sequencing, assembly, and annotation.</title>
        <authorList>
            <person name="Fakankun I.U."/>
            <person name="Fristensky B."/>
            <person name="Levin D.B."/>
        </authorList>
    </citation>
    <scope>NUCLEOTIDE SEQUENCE [LARGE SCALE GENOMIC DNA]</scope>
    <source>
        <strain evidence="5 6">UCD-FST 08-225</strain>
    </source>
</reference>
<dbReference type="FunFam" id="3.40.50.720:FF:000084">
    <property type="entry name" value="Short-chain dehydrogenase reductase"/>
    <property type="match status" value="1"/>
</dbReference>
<keyword evidence="6" id="KW-1185">Reference proteome</keyword>
<keyword evidence="3" id="KW-0560">Oxidoreductase</keyword>
<dbReference type="Pfam" id="PF13561">
    <property type="entry name" value="adh_short_C2"/>
    <property type="match status" value="1"/>
</dbReference>
<evidence type="ECO:0000256" key="2">
    <source>
        <dbReference type="ARBA" id="ARBA00022857"/>
    </source>
</evidence>
<dbReference type="PROSITE" id="PS00061">
    <property type="entry name" value="ADH_SHORT"/>
    <property type="match status" value="1"/>
</dbReference>
<comment type="similarity">
    <text evidence="1">Belongs to the short-chain dehydrogenases/reductases (SDR) family.</text>
</comment>
<protein>
    <submittedName>
        <fullName evidence="5">Short-chain dehydrogenase</fullName>
    </submittedName>
</protein>
<dbReference type="PRINTS" id="PR00080">
    <property type="entry name" value="SDRFAMILY"/>
</dbReference>
<dbReference type="InterPro" id="IPR036291">
    <property type="entry name" value="NAD(P)-bd_dom_sf"/>
</dbReference>
<dbReference type="PANTHER" id="PTHR43618">
    <property type="entry name" value="7-ALPHA-HYDROXYSTEROID DEHYDROGENASE"/>
    <property type="match status" value="1"/>
</dbReference>
<dbReference type="STRING" id="5288.A0A5C5FWY1"/>
<dbReference type="SUPFAM" id="SSF51735">
    <property type="entry name" value="NAD(P)-binding Rossmann-fold domains"/>
    <property type="match status" value="1"/>
</dbReference>
<comment type="caution">
    <text evidence="5">The sequence shown here is derived from an EMBL/GenBank/DDBJ whole genome shotgun (WGS) entry which is preliminary data.</text>
</comment>
<dbReference type="PANTHER" id="PTHR43618:SF4">
    <property type="entry name" value="SHORT CHAIN DEHYDROGENASE_REDUCTASE FAMILY (AFU_ORTHOLOGUE AFUA_7G04540)"/>
    <property type="match status" value="1"/>
</dbReference>
<dbReference type="EMBL" id="SOZI01000044">
    <property type="protein sequence ID" value="TNY21393.1"/>
    <property type="molecule type" value="Genomic_DNA"/>
</dbReference>
<dbReference type="AlphaFoldDB" id="A0A5C5FWY1"/>
<name>A0A5C5FWY1_9BASI</name>
<gene>
    <name evidence="5" type="ORF">DMC30DRAFT_421536</name>
</gene>